<organism evidence="1">
    <name type="scientific">marine sediment metagenome</name>
    <dbReference type="NCBI Taxonomy" id="412755"/>
    <lineage>
        <taxon>unclassified sequences</taxon>
        <taxon>metagenomes</taxon>
        <taxon>ecological metagenomes</taxon>
    </lineage>
</organism>
<dbReference type="NCBIfam" id="TIGR02532">
    <property type="entry name" value="IV_pilin_GFxxxE"/>
    <property type="match status" value="1"/>
</dbReference>
<accession>A0A0F9WVJ2</accession>
<evidence type="ECO:0000313" key="1">
    <source>
        <dbReference type="EMBL" id="KKN82948.1"/>
    </source>
</evidence>
<dbReference type="EMBL" id="LAZR01000192">
    <property type="protein sequence ID" value="KKN82948.1"/>
    <property type="molecule type" value="Genomic_DNA"/>
</dbReference>
<dbReference type="PANTHER" id="PTHR30093">
    <property type="entry name" value="GENERAL SECRETION PATHWAY PROTEIN G"/>
    <property type="match status" value="1"/>
</dbReference>
<reference evidence="1" key="1">
    <citation type="journal article" date="2015" name="Nature">
        <title>Complex archaea that bridge the gap between prokaryotes and eukaryotes.</title>
        <authorList>
            <person name="Spang A."/>
            <person name="Saw J.H."/>
            <person name="Jorgensen S.L."/>
            <person name="Zaremba-Niedzwiedzka K."/>
            <person name="Martijn J."/>
            <person name="Lind A.E."/>
            <person name="van Eijk R."/>
            <person name="Schleper C."/>
            <person name="Guy L."/>
            <person name="Ettema T.J."/>
        </authorList>
    </citation>
    <scope>NUCLEOTIDE SEQUENCE</scope>
</reference>
<comment type="caution">
    <text evidence="1">The sequence shown here is derived from an EMBL/GenBank/DDBJ whole genome shotgun (WGS) entry which is preliminary data.</text>
</comment>
<dbReference type="AlphaFoldDB" id="A0A0F9WVJ2"/>
<dbReference type="InterPro" id="IPR045584">
    <property type="entry name" value="Pilin-like"/>
</dbReference>
<sequence>MTRKAFSLIELLIVVAIIGLLSSIVVPSTARYLAVARRTVCATNLRLLFNYIVTAQNERIARHETEGPQSYLLEKDFWPRNVIIEARNAAVFLCPDDDGPGMEHLPLDYKSGIHGGWIPFDESHYSCASRTGVDASGHSYTEYVIEEAAWLPSKWDHRECHGQSIWSTNDGIWRVTEPKGGIRTLVLTYYECSLPNELDVNGKIYKNLSAKVGLKFYFPDVPTSYGYNVQLDEHAIVDRETIVLMDFKDIYVDSADPLIVDDLNDLDSARHTGKHNILYASGAVKAVGSTWLYPTIYPAPWTPEVD</sequence>
<dbReference type="InterPro" id="IPR012902">
    <property type="entry name" value="N_methyl_site"/>
</dbReference>
<protein>
    <recommendedName>
        <fullName evidence="2">Type II secretion system protein GspG C-terminal domain-containing protein</fullName>
    </recommendedName>
</protein>
<proteinExistence type="predicted"/>
<evidence type="ECO:0008006" key="2">
    <source>
        <dbReference type="Google" id="ProtNLM"/>
    </source>
</evidence>
<dbReference type="Pfam" id="PF07963">
    <property type="entry name" value="N_methyl"/>
    <property type="match status" value="1"/>
</dbReference>
<name>A0A0F9WVJ2_9ZZZZ</name>
<gene>
    <name evidence="1" type="ORF">LCGC14_0303630</name>
</gene>
<dbReference type="Gene3D" id="3.30.700.10">
    <property type="entry name" value="Glycoprotein, Type 4 Pilin"/>
    <property type="match status" value="1"/>
</dbReference>
<dbReference type="SUPFAM" id="SSF54523">
    <property type="entry name" value="Pili subunits"/>
    <property type="match status" value="1"/>
</dbReference>